<protein>
    <submittedName>
        <fullName evidence="1">Uncharacterized protein</fullName>
    </submittedName>
</protein>
<comment type="caution">
    <text evidence="1">The sequence shown here is derived from an EMBL/GenBank/DDBJ whole genome shotgun (WGS) entry which is preliminary data.</text>
</comment>
<dbReference type="Gene3D" id="3.40.50.1010">
    <property type="entry name" value="5'-nuclease"/>
    <property type="match status" value="1"/>
</dbReference>
<dbReference type="OrthoDB" id="372421at2759"/>
<dbReference type="Proteomes" id="UP000748025">
    <property type="component" value="Unassembled WGS sequence"/>
</dbReference>
<dbReference type="EMBL" id="SRPW01003065">
    <property type="protein sequence ID" value="KAG5988549.1"/>
    <property type="molecule type" value="Genomic_DNA"/>
</dbReference>
<sequence>MTSLKRSLEGDPLAANISSKVYVRSTRSGKVQKIVREVYLRTDIPCSSKICKICLDDAPRNASQQGKFN</sequence>
<proteinExistence type="predicted"/>
<reference evidence="1" key="1">
    <citation type="journal article" date="2020" name="bioRxiv">
        <title>Whole genome comparisons of ergot fungi reveals the divergence and evolution of species within the genus Claviceps are the result of varying mechanisms driving genome evolution and host range expansion.</title>
        <authorList>
            <person name="Wyka S.A."/>
            <person name="Mondo S.J."/>
            <person name="Liu M."/>
            <person name="Dettman J."/>
            <person name="Nalam V."/>
            <person name="Broders K.D."/>
        </authorList>
    </citation>
    <scope>NUCLEOTIDE SEQUENCE</scope>
    <source>
        <strain evidence="1">CCC 602</strain>
    </source>
</reference>
<evidence type="ECO:0000313" key="2">
    <source>
        <dbReference type="Proteomes" id="UP000748025"/>
    </source>
</evidence>
<gene>
    <name evidence="1" type="ORF">E4U43_004714</name>
</gene>
<organism evidence="1 2">
    <name type="scientific">Claviceps pusilla</name>
    <dbReference type="NCBI Taxonomy" id="123648"/>
    <lineage>
        <taxon>Eukaryota</taxon>
        <taxon>Fungi</taxon>
        <taxon>Dikarya</taxon>
        <taxon>Ascomycota</taxon>
        <taxon>Pezizomycotina</taxon>
        <taxon>Sordariomycetes</taxon>
        <taxon>Hypocreomycetidae</taxon>
        <taxon>Hypocreales</taxon>
        <taxon>Clavicipitaceae</taxon>
        <taxon>Claviceps</taxon>
    </lineage>
</organism>
<accession>A0A9P7SWU8</accession>
<name>A0A9P7SWU8_9HYPO</name>
<evidence type="ECO:0000313" key="1">
    <source>
        <dbReference type="EMBL" id="KAG5988549.1"/>
    </source>
</evidence>
<dbReference type="AlphaFoldDB" id="A0A9P7SWU8"/>
<keyword evidence="2" id="KW-1185">Reference proteome</keyword>